<evidence type="ECO:0000313" key="6">
    <source>
        <dbReference type="Proteomes" id="UP000469385"/>
    </source>
</evidence>
<dbReference type="Gene3D" id="1.10.10.10">
    <property type="entry name" value="Winged helix-like DNA-binding domain superfamily/Winged helix DNA-binding domain"/>
    <property type="match status" value="1"/>
</dbReference>
<dbReference type="GO" id="GO:0003677">
    <property type="term" value="F:DNA binding"/>
    <property type="evidence" value="ECO:0007669"/>
    <property type="project" value="UniProtKB-KW"/>
</dbReference>
<dbReference type="InterPro" id="IPR036388">
    <property type="entry name" value="WH-like_DNA-bd_sf"/>
</dbReference>
<feature type="domain" description="HTH luxR-type" evidence="4">
    <location>
        <begin position="111"/>
        <end position="176"/>
    </location>
</feature>
<evidence type="ECO:0000259" key="4">
    <source>
        <dbReference type="PROSITE" id="PS50043"/>
    </source>
</evidence>
<dbReference type="InterPro" id="IPR016032">
    <property type="entry name" value="Sig_transdc_resp-reg_C-effctor"/>
</dbReference>
<dbReference type="CDD" id="cd06170">
    <property type="entry name" value="LuxR_C_like"/>
    <property type="match status" value="1"/>
</dbReference>
<dbReference type="PANTHER" id="PTHR44688">
    <property type="entry name" value="DNA-BINDING TRANSCRIPTIONAL ACTIVATOR DEVR_DOSR"/>
    <property type="match status" value="1"/>
</dbReference>
<evidence type="ECO:0000313" key="5">
    <source>
        <dbReference type="EMBL" id="MVQ30855.1"/>
    </source>
</evidence>
<protein>
    <recommendedName>
        <fullName evidence="4">HTH luxR-type domain-containing protein</fullName>
    </recommendedName>
</protein>
<evidence type="ECO:0000256" key="3">
    <source>
        <dbReference type="ARBA" id="ARBA00023163"/>
    </source>
</evidence>
<reference evidence="5 6" key="1">
    <citation type="submission" date="2019-12" db="EMBL/GenBank/DDBJ databases">
        <authorList>
            <person name="Huq M.A."/>
        </authorList>
    </citation>
    <scope>NUCLEOTIDE SEQUENCE [LARGE SCALE GENOMIC DNA]</scope>
    <source>
        <strain evidence="5 6">MAH-25</strain>
    </source>
</reference>
<organism evidence="5 6">
    <name type="scientific">Ramlibacter pinisoli</name>
    <dbReference type="NCBI Taxonomy" id="2682844"/>
    <lineage>
        <taxon>Bacteria</taxon>
        <taxon>Pseudomonadati</taxon>
        <taxon>Pseudomonadota</taxon>
        <taxon>Betaproteobacteria</taxon>
        <taxon>Burkholderiales</taxon>
        <taxon>Comamonadaceae</taxon>
        <taxon>Ramlibacter</taxon>
    </lineage>
</organism>
<comment type="caution">
    <text evidence="5">The sequence shown here is derived from an EMBL/GenBank/DDBJ whole genome shotgun (WGS) entry which is preliminary data.</text>
</comment>
<dbReference type="PROSITE" id="PS50043">
    <property type="entry name" value="HTH_LUXR_2"/>
    <property type="match status" value="1"/>
</dbReference>
<sequence>MEAGMRNVCERGPPSAPAWAPLYPNGQGRELQRNVVMRSYYILLSDDDVEAEVEMERVLRVHGYVPQPRAMTEGLLSPVARFQTDLTAWRRDDSQPHHVADPNGSEERARIHARLAVLTDREEQVLSRVVVGRLNKQIASEMGIAERTVKVHRGRVMAKMGAESLAELVRLCERVGR</sequence>
<name>A0A6N8IWC7_9BURK</name>
<dbReference type="AlphaFoldDB" id="A0A6N8IWC7"/>
<gene>
    <name evidence="5" type="ORF">GON04_15450</name>
</gene>
<keyword evidence="2" id="KW-0238">DNA-binding</keyword>
<dbReference type="Pfam" id="PF00196">
    <property type="entry name" value="GerE"/>
    <property type="match status" value="1"/>
</dbReference>
<dbReference type="Proteomes" id="UP000469385">
    <property type="component" value="Unassembled WGS sequence"/>
</dbReference>
<dbReference type="PANTHER" id="PTHR44688:SF16">
    <property type="entry name" value="DNA-BINDING TRANSCRIPTIONAL ACTIVATOR DEVR_DOSR"/>
    <property type="match status" value="1"/>
</dbReference>
<accession>A0A6N8IWC7</accession>
<dbReference type="GO" id="GO:0006355">
    <property type="term" value="P:regulation of DNA-templated transcription"/>
    <property type="evidence" value="ECO:0007669"/>
    <property type="project" value="InterPro"/>
</dbReference>
<dbReference type="PRINTS" id="PR00038">
    <property type="entry name" value="HTHLUXR"/>
</dbReference>
<evidence type="ECO:0000256" key="2">
    <source>
        <dbReference type="ARBA" id="ARBA00023125"/>
    </source>
</evidence>
<dbReference type="SUPFAM" id="SSF46894">
    <property type="entry name" value="C-terminal effector domain of the bipartite response regulators"/>
    <property type="match status" value="1"/>
</dbReference>
<dbReference type="PROSITE" id="PS00622">
    <property type="entry name" value="HTH_LUXR_1"/>
    <property type="match status" value="1"/>
</dbReference>
<evidence type="ECO:0000256" key="1">
    <source>
        <dbReference type="ARBA" id="ARBA00023015"/>
    </source>
</evidence>
<keyword evidence="1" id="KW-0805">Transcription regulation</keyword>
<dbReference type="InterPro" id="IPR000792">
    <property type="entry name" value="Tscrpt_reg_LuxR_C"/>
</dbReference>
<keyword evidence="6" id="KW-1185">Reference proteome</keyword>
<dbReference type="SMART" id="SM00421">
    <property type="entry name" value="HTH_LUXR"/>
    <property type="match status" value="1"/>
</dbReference>
<dbReference type="EMBL" id="WSEL01000009">
    <property type="protein sequence ID" value="MVQ30855.1"/>
    <property type="molecule type" value="Genomic_DNA"/>
</dbReference>
<keyword evidence="3" id="KW-0804">Transcription</keyword>
<proteinExistence type="predicted"/>